<dbReference type="RefSeq" id="WP_058508798.1">
    <property type="nucleotide sequence ID" value="NZ_CAAAIK010000004.1"/>
</dbReference>
<organism evidence="6 7">
    <name type="scientific">Legionella quinlivanii</name>
    <dbReference type="NCBI Taxonomy" id="45073"/>
    <lineage>
        <taxon>Bacteria</taxon>
        <taxon>Pseudomonadati</taxon>
        <taxon>Pseudomonadota</taxon>
        <taxon>Gammaproteobacteria</taxon>
        <taxon>Legionellales</taxon>
        <taxon>Legionellaceae</taxon>
        <taxon>Legionella</taxon>
    </lineage>
</organism>
<protein>
    <recommendedName>
        <fullName evidence="2">triphosphoribosyl-dephospho-CoA synthase</fullName>
        <ecNumber evidence="2">2.4.2.52</ecNumber>
    </recommendedName>
</protein>
<evidence type="ECO:0000256" key="4">
    <source>
        <dbReference type="ARBA" id="ARBA00022741"/>
    </source>
</evidence>
<keyword evidence="3" id="KW-0808">Transferase</keyword>
<dbReference type="GO" id="GO:0005524">
    <property type="term" value="F:ATP binding"/>
    <property type="evidence" value="ECO:0007669"/>
    <property type="project" value="UniProtKB-KW"/>
</dbReference>
<dbReference type="PANTHER" id="PTHR30201:SF2">
    <property type="entry name" value="2-(5''-TRIPHOSPHORIBOSYL)-3'-DEPHOSPHOCOENZYME-A SYNTHASE"/>
    <property type="match status" value="1"/>
</dbReference>
<dbReference type="Pfam" id="PF01874">
    <property type="entry name" value="CitG"/>
    <property type="match status" value="1"/>
</dbReference>
<evidence type="ECO:0000256" key="5">
    <source>
        <dbReference type="ARBA" id="ARBA00022840"/>
    </source>
</evidence>
<dbReference type="Gene3D" id="1.10.4200.10">
    <property type="entry name" value="Triphosphoribosyl-dephospho-CoA protein"/>
    <property type="match status" value="1"/>
</dbReference>
<dbReference type="EMBL" id="LNYS01000025">
    <property type="protein sequence ID" value="KTD45265.1"/>
    <property type="molecule type" value="Genomic_DNA"/>
</dbReference>
<dbReference type="OrthoDB" id="114886at2"/>
<keyword evidence="7" id="KW-1185">Reference proteome</keyword>
<comment type="catalytic activity">
    <reaction evidence="1">
        <text>3'-dephospho-CoA + ATP = 2'-(5''-triphospho-alpha-D-ribosyl)-3'-dephospho-CoA + adenine</text>
        <dbReference type="Rhea" id="RHEA:15117"/>
        <dbReference type="ChEBI" id="CHEBI:16708"/>
        <dbReference type="ChEBI" id="CHEBI:30616"/>
        <dbReference type="ChEBI" id="CHEBI:57328"/>
        <dbReference type="ChEBI" id="CHEBI:61378"/>
        <dbReference type="EC" id="2.4.2.52"/>
    </reaction>
</comment>
<proteinExistence type="predicted"/>
<name>A0A0W0XKQ8_9GAMM</name>
<evidence type="ECO:0000313" key="7">
    <source>
        <dbReference type="Proteomes" id="UP000054618"/>
    </source>
</evidence>
<keyword evidence="5" id="KW-0067">ATP-binding</keyword>
<evidence type="ECO:0000256" key="2">
    <source>
        <dbReference type="ARBA" id="ARBA00012074"/>
    </source>
</evidence>
<dbReference type="PATRIC" id="fig|45073.5.peg.2912"/>
<dbReference type="InterPro" id="IPR002736">
    <property type="entry name" value="CitG"/>
</dbReference>
<dbReference type="STRING" id="45073.Lqui_2736"/>
<comment type="caution">
    <text evidence="6">The sequence shown here is derived from an EMBL/GenBank/DDBJ whole genome shotgun (WGS) entry which is preliminary data.</text>
</comment>
<evidence type="ECO:0000256" key="1">
    <source>
        <dbReference type="ARBA" id="ARBA00001210"/>
    </source>
</evidence>
<keyword evidence="4" id="KW-0547">Nucleotide-binding</keyword>
<gene>
    <name evidence="6" type="primary">citG</name>
    <name evidence="6" type="ORF">Lqui_2736</name>
</gene>
<dbReference type="AlphaFoldDB" id="A0A0W0XKQ8"/>
<accession>A0A0W0XKQ8</accession>
<dbReference type="GO" id="GO:0046917">
    <property type="term" value="F:triphosphoribosyl-dephospho-CoA synthase activity"/>
    <property type="evidence" value="ECO:0007669"/>
    <property type="project" value="UniProtKB-EC"/>
</dbReference>
<dbReference type="Proteomes" id="UP000054618">
    <property type="component" value="Unassembled WGS sequence"/>
</dbReference>
<evidence type="ECO:0000313" key="6">
    <source>
        <dbReference type="EMBL" id="KTD45265.1"/>
    </source>
</evidence>
<dbReference type="EC" id="2.4.2.52" evidence="2"/>
<evidence type="ECO:0000256" key="3">
    <source>
        <dbReference type="ARBA" id="ARBA00022679"/>
    </source>
</evidence>
<dbReference type="GO" id="GO:0051191">
    <property type="term" value="P:prosthetic group biosynthetic process"/>
    <property type="evidence" value="ECO:0007669"/>
    <property type="project" value="TreeGrafter"/>
</dbReference>
<reference evidence="6 7" key="1">
    <citation type="submission" date="2015-11" db="EMBL/GenBank/DDBJ databases">
        <title>Genomic analysis of 38 Legionella species identifies large and diverse effector repertoires.</title>
        <authorList>
            <person name="Burstein D."/>
            <person name="Amaro F."/>
            <person name="Zusman T."/>
            <person name="Lifshitz Z."/>
            <person name="Cohen O."/>
            <person name="Gilbert J.A."/>
            <person name="Pupko T."/>
            <person name="Shuman H.A."/>
            <person name="Segal G."/>
        </authorList>
    </citation>
    <scope>NUCLEOTIDE SEQUENCE [LARGE SCALE GENOMIC DNA]</scope>
    <source>
        <strain evidence="6 7">CDC#1442-AUS-E</strain>
    </source>
</reference>
<sequence>MPYFHHSLTSISQIARYFAKRAVRALYDEVALYPKPGLVSFVDSGAHSDMDGSLFFRSLFGLRHYFVNLGCHAAQNLVPRNLVPLGINAEKTMQSITGGINTHRGAIFSMGILCATICNLSRRFCHFSLWDLQSAIIEQWADYLQKEHVNVHTHGAVVRQKYAVDDARQIAIDGYSLVFDAYEELSPIQGDSLFFGLLAYQYFLLNLDDINVLYRTGPEGLAFARGHIQQSISANNREQSIRAADELHRLFSRANISPGGVADMLGLLFFLRQIFGKQS</sequence>
<dbReference type="PANTHER" id="PTHR30201">
    <property type="entry name" value="TRIPHOSPHORIBOSYL-DEPHOSPHO-COA SYNTHASE"/>
    <property type="match status" value="1"/>
</dbReference>